<reference evidence="2" key="1">
    <citation type="journal article" date="2017" name="Nature">
        <title>The sunflower genome provides insights into oil metabolism, flowering and Asterid evolution.</title>
        <authorList>
            <person name="Badouin H."/>
            <person name="Gouzy J."/>
            <person name="Grassa C.J."/>
            <person name="Murat F."/>
            <person name="Staton S.E."/>
            <person name="Cottret L."/>
            <person name="Lelandais-Briere C."/>
            <person name="Owens G.L."/>
            <person name="Carrere S."/>
            <person name="Mayjonade B."/>
            <person name="Legrand L."/>
            <person name="Gill N."/>
            <person name="Kane N.C."/>
            <person name="Bowers J.E."/>
            <person name="Hubner S."/>
            <person name="Bellec A."/>
            <person name="Berard A."/>
            <person name="Berges H."/>
            <person name="Blanchet N."/>
            <person name="Boniface M.C."/>
            <person name="Brunel D."/>
            <person name="Catrice O."/>
            <person name="Chaidir N."/>
            <person name="Claudel C."/>
            <person name="Donnadieu C."/>
            <person name="Faraut T."/>
            <person name="Fievet G."/>
            <person name="Helmstetter N."/>
            <person name="King M."/>
            <person name="Knapp S.J."/>
            <person name="Lai Z."/>
            <person name="Le Paslier M.C."/>
            <person name="Lippi Y."/>
            <person name="Lorenzon L."/>
            <person name="Mandel J.R."/>
            <person name="Marage G."/>
            <person name="Marchand G."/>
            <person name="Marquand E."/>
            <person name="Bret-Mestries E."/>
            <person name="Morien E."/>
            <person name="Nambeesan S."/>
            <person name="Nguyen T."/>
            <person name="Pegot-Espagnet P."/>
            <person name="Pouilly N."/>
            <person name="Raftis F."/>
            <person name="Sallet E."/>
            <person name="Schiex T."/>
            <person name="Thomas J."/>
            <person name="Vandecasteele C."/>
            <person name="Vares D."/>
            <person name="Vear F."/>
            <person name="Vautrin S."/>
            <person name="Crespi M."/>
            <person name="Mangin B."/>
            <person name="Burke J.M."/>
            <person name="Salse J."/>
            <person name="Munos S."/>
            <person name="Vincourt P."/>
            <person name="Rieseberg L.H."/>
            <person name="Langlade N.B."/>
        </authorList>
    </citation>
    <scope>NUCLEOTIDE SEQUENCE</scope>
    <source>
        <tissue evidence="2">Leaves</tissue>
    </source>
</reference>
<dbReference type="PANTHER" id="PTHR38926:SF80">
    <property type="entry name" value="F-BOX DOMAIN, LEUCINE-RICH REPEAT DOMAIN SUPERFAMILY"/>
    <property type="match status" value="1"/>
</dbReference>
<dbReference type="SUPFAM" id="SSF81383">
    <property type="entry name" value="F-box domain"/>
    <property type="match status" value="1"/>
</dbReference>
<dbReference type="PANTHER" id="PTHR38926">
    <property type="entry name" value="F-BOX DOMAIN CONTAINING PROTEIN, EXPRESSED"/>
    <property type="match status" value="1"/>
</dbReference>
<evidence type="ECO:0000313" key="2">
    <source>
        <dbReference type="EMBL" id="KAF5770777.1"/>
    </source>
</evidence>
<organism evidence="2 3">
    <name type="scientific">Helianthus annuus</name>
    <name type="common">Common sunflower</name>
    <dbReference type="NCBI Taxonomy" id="4232"/>
    <lineage>
        <taxon>Eukaryota</taxon>
        <taxon>Viridiplantae</taxon>
        <taxon>Streptophyta</taxon>
        <taxon>Embryophyta</taxon>
        <taxon>Tracheophyta</taxon>
        <taxon>Spermatophyta</taxon>
        <taxon>Magnoliopsida</taxon>
        <taxon>eudicotyledons</taxon>
        <taxon>Gunneridae</taxon>
        <taxon>Pentapetalae</taxon>
        <taxon>asterids</taxon>
        <taxon>campanulids</taxon>
        <taxon>Asterales</taxon>
        <taxon>Asteraceae</taxon>
        <taxon>Asteroideae</taxon>
        <taxon>Heliantheae alliance</taxon>
        <taxon>Heliantheae</taxon>
        <taxon>Helianthus</taxon>
    </lineage>
</organism>
<dbReference type="Gramene" id="mRNA:HanXRQr2_Chr14g0663221">
    <property type="protein sequence ID" value="CDS:HanXRQr2_Chr14g0663221.1"/>
    <property type="gene ID" value="HanXRQr2_Chr14g0663221"/>
</dbReference>
<sequence>MASTSNIKQQERNWLDLPSDVMANILSRIGMSDIFENAEKVCPAWLKICKDPAMWTVINMNDLLSSVAKQTPTNMCRLAVNRSQGQLVDITLAYAYNVTLLYYVAERYVG</sequence>
<gene>
    <name evidence="2" type="ORF">HanXRQr2_Chr14g0663221</name>
</gene>
<reference evidence="2" key="2">
    <citation type="submission" date="2020-06" db="EMBL/GenBank/DDBJ databases">
        <title>Helianthus annuus Genome sequencing and assembly Release 2.</title>
        <authorList>
            <person name="Gouzy J."/>
            <person name="Langlade N."/>
            <person name="Munos S."/>
        </authorList>
    </citation>
    <scope>NUCLEOTIDE SEQUENCE</scope>
    <source>
        <tissue evidence="2">Leaves</tissue>
    </source>
</reference>
<comment type="caution">
    <text evidence="2">The sequence shown here is derived from an EMBL/GenBank/DDBJ whole genome shotgun (WGS) entry which is preliminary data.</text>
</comment>
<protein>
    <submittedName>
        <fullName evidence="2">F-box domain-containing protein</fullName>
    </submittedName>
</protein>
<proteinExistence type="predicted"/>
<dbReference type="AlphaFoldDB" id="A0A9K3ECP6"/>
<dbReference type="Proteomes" id="UP000215914">
    <property type="component" value="Unassembled WGS sequence"/>
</dbReference>
<dbReference type="InterPro" id="IPR036047">
    <property type="entry name" value="F-box-like_dom_sf"/>
</dbReference>
<dbReference type="Pfam" id="PF12937">
    <property type="entry name" value="F-box-like"/>
    <property type="match status" value="1"/>
</dbReference>
<dbReference type="CDD" id="cd22164">
    <property type="entry name" value="F-box_AtSKIP19-like"/>
    <property type="match status" value="1"/>
</dbReference>
<keyword evidence="3" id="KW-1185">Reference proteome</keyword>
<evidence type="ECO:0000313" key="3">
    <source>
        <dbReference type="Proteomes" id="UP000215914"/>
    </source>
</evidence>
<dbReference type="PROSITE" id="PS50181">
    <property type="entry name" value="FBOX"/>
    <property type="match status" value="1"/>
</dbReference>
<dbReference type="EMBL" id="MNCJ02000329">
    <property type="protein sequence ID" value="KAF5770777.1"/>
    <property type="molecule type" value="Genomic_DNA"/>
</dbReference>
<accession>A0A9K3ECP6</accession>
<name>A0A9K3ECP6_HELAN</name>
<evidence type="ECO:0000259" key="1">
    <source>
        <dbReference type="PROSITE" id="PS50181"/>
    </source>
</evidence>
<dbReference type="Gene3D" id="1.20.1280.50">
    <property type="match status" value="1"/>
</dbReference>
<dbReference type="InterPro" id="IPR001810">
    <property type="entry name" value="F-box_dom"/>
</dbReference>
<feature type="domain" description="F-box" evidence="1">
    <location>
        <begin position="11"/>
        <end position="58"/>
    </location>
</feature>